<evidence type="ECO:0000256" key="2">
    <source>
        <dbReference type="ARBA" id="ARBA00022502"/>
    </source>
</evidence>
<reference evidence="8 9" key="2">
    <citation type="submission" date="2016-05" db="EMBL/GenBank/DDBJ databases">
        <title>Lineage-specific infection strategies underlie the spectrum of fungal disease in amphibians.</title>
        <authorList>
            <person name="Cuomo C.A."/>
            <person name="Farrer R.A."/>
            <person name="James T."/>
            <person name="Longcore J."/>
            <person name="Birren B."/>
        </authorList>
    </citation>
    <scope>NUCLEOTIDE SEQUENCE [LARGE SCALE GENOMIC DNA]</scope>
    <source>
        <strain evidence="8 9">JEL423</strain>
    </source>
</reference>
<feature type="transmembrane region" description="Helical" evidence="7">
    <location>
        <begin position="228"/>
        <end position="248"/>
    </location>
</feature>
<evidence type="ECO:0000256" key="5">
    <source>
        <dbReference type="ARBA" id="ARBA00022989"/>
    </source>
</evidence>
<evidence type="ECO:0000256" key="7">
    <source>
        <dbReference type="RuleBase" id="RU365066"/>
    </source>
</evidence>
<dbReference type="EMBL" id="DS022303">
    <property type="protein sequence ID" value="OAJ39499.1"/>
    <property type="molecule type" value="Genomic_DNA"/>
</dbReference>
<sequence>MGLSNSSSFLLITCVLVLSFLIPELLASYGDQDDRFQLCAAKCINRDCKSTPSTKHLSLILRLMQWDCPQDCRYHCMHLQTQINQQNNEPIEQYYGKWPFVRILGMQEPASVVFSILNGLQHYKGWQKFTRGTKHSHYPYITLMRINGFLAVNSWVWSVIFHTRDFPFTERMDYFSAMASILFSLHLAVVRIFGLRSTRGFIRIILMIVCYCFFIFHIFYLTLFNFDYGYNMFASVIVGVSHTMLWWTWALANWRSRSSYAWKIIVVGLAVSMAMLLELMDFPPLFGLFDAHSLWHAATIPVIPYLWDFYLDDALYIIPIKIP</sequence>
<feature type="transmembrane region" description="Helical" evidence="7">
    <location>
        <begin position="6"/>
        <end position="27"/>
    </location>
</feature>
<comment type="caution">
    <text evidence="7">Lacks conserved residue(s) required for the propagation of feature annotation.</text>
</comment>
<dbReference type="PANTHER" id="PTHR13148">
    <property type="entry name" value="PER1-RELATED"/>
    <property type="match status" value="1"/>
</dbReference>
<comment type="similarity">
    <text evidence="7">Belongs to the PGAP3 family.</text>
</comment>
<evidence type="ECO:0000256" key="6">
    <source>
        <dbReference type="ARBA" id="ARBA00023136"/>
    </source>
</evidence>
<keyword evidence="6 7" id="KW-0472">Membrane</keyword>
<keyword evidence="4" id="KW-0732">Signal</keyword>
<feature type="transmembrane region" description="Helical" evidence="7">
    <location>
        <begin position="174"/>
        <end position="194"/>
    </location>
</feature>
<evidence type="ECO:0000256" key="1">
    <source>
        <dbReference type="ARBA" id="ARBA00004127"/>
    </source>
</evidence>
<dbReference type="STRING" id="403673.A0A177WH99"/>
<dbReference type="eggNOG" id="KOG2970">
    <property type="taxonomic scope" value="Eukaryota"/>
</dbReference>
<accession>A0A177WH99</accession>
<dbReference type="PANTHER" id="PTHR13148:SF0">
    <property type="entry name" value="POST-GPI ATTACHMENT TO PROTEINS FACTOR 3"/>
    <property type="match status" value="1"/>
</dbReference>
<name>A0A177WH99_BATDL</name>
<dbReference type="OrthoDB" id="419770at2759"/>
<feature type="transmembrane region" description="Helical" evidence="7">
    <location>
        <begin position="138"/>
        <end position="162"/>
    </location>
</feature>
<feature type="transmembrane region" description="Helical" evidence="7">
    <location>
        <begin position="260"/>
        <end position="280"/>
    </location>
</feature>
<dbReference type="AlphaFoldDB" id="A0A177WH99"/>
<keyword evidence="2 7" id="KW-0337">GPI-anchor biosynthesis</keyword>
<evidence type="ECO:0000256" key="3">
    <source>
        <dbReference type="ARBA" id="ARBA00022692"/>
    </source>
</evidence>
<dbReference type="GO" id="GO:0005789">
    <property type="term" value="C:endoplasmic reticulum membrane"/>
    <property type="evidence" value="ECO:0007669"/>
    <property type="project" value="UniProtKB-SubCell"/>
</dbReference>
<keyword evidence="3 7" id="KW-0812">Transmembrane</keyword>
<comment type="function">
    <text evidence="7">Involved in the lipid remodeling steps of GPI-anchor maturation.</text>
</comment>
<dbReference type="GO" id="GO:0006506">
    <property type="term" value="P:GPI anchor biosynthetic process"/>
    <property type="evidence" value="ECO:0007669"/>
    <property type="project" value="UniProtKB-KW"/>
</dbReference>
<protein>
    <recommendedName>
        <fullName evidence="7">Post-GPI attachment to proteins factor 3</fullName>
    </recommendedName>
</protein>
<reference evidence="8 9" key="1">
    <citation type="submission" date="2006-10" db="EMBL/GenBank/DDBJ databases">
        <title>The Genome Sequence of Batrachochytrium dendrobatidis JEL423.</title>
        <authorList>
            <consortium name="The Broad Institute Genome Sequencing Platform"/>
            <person name="Birren B."/>
            <person name="Lander E."/>
            <person name="Galagan J."/>
            <person name="Cuomo C."/>
            <person name="Devon K."/>
            <person name="Jaffe D."/>
            <person name="Butler J."/>
            <person name="Alvarez P."/>
            <person name="Gnerre S."/>
            <person name="Grabherr M."/>
            <person name="Kleber M."/>
            <person name="Mauceli E."/>
            <person name="Brockman W."/>
            <person name="Young S."/>
            <person name="LaButti K."/>
            <person name="Sykes S."/>
            <person name="DeCaprio D."/>
            <person name="Crawford M."/>
            <person name="Koehrsen M."/>
            <person name="Engels R."/>
            <person name="Montgomery P."/>
            <person name="Pearson M."/>
            <person name="Howarth C."/>
            <person name="Larson L."/>
            <person name="White J."/>
            <person name="O'Leary S."/>
            <person name="Kodira C."/>
            <person name="Zeng Q."/>
            <person name="Yandava C."/>
            <person name="Alvarado L."/>
            <person name="Longcore J."/>
            <person name="James T."/>
        </authorList>
    </citation>
    <scope>NUCLEOTIDE SEQUENCE [LARGE SCALE GENOMIC DNA]</scope>
    <source>
        <strain evidence="8 9">JEL423</strain>
    </source>
</reference>
<evidence type="ECO:0000256" key="4">
    <source>
        <dbReference type="ARBA" id="ARBA00022729"/>
    </source>
</evidence>
<feature type="transmembrane region" description="Helical" evidence="7">
    <location>
        <begin position="201"/>
        <end position="222"/>
    </location>
</feature>
<dbReference type="InterPro" id="IPR007217">
    <property type="entry name" value="Per1-like"/>
</dbReference>
<proteinExistence type="inferred from homology"/>
<evidence type="ECO:0000313" key="9">
    <source>
        <dbReference type="Proteomes" id="UP000077115"/>
    </source>
</evidence>
<dbReference type="Proteomes" id="UP000077115">
    <property type="component" value="Unassembled WGS sequence"/>
</dbReference>
<organism evidence="8 9">
    <name type="scientific">Batrachochytrium dendrobatidis (strain JEL423)</name>
    <dbReference type="NCBI Taxonomy" id="403673"/>
    <lineage>
        <taxon>Eukaryota</taxon>
        <taxon>Fungi</taxon>
        <taxon>Fungi incertae sedis</taxon>
        <taxon>Chytridiomycota</taxon>
        <taxon>Chytridiomycota incertae sedis</taxon>
        <taxon>Chytridiomycetes</taxon>
        <taxon>Rhizophydiales</taxon>
        <taxon>Rhizophydiales incertae sedis</taxon>
        <taxon>Batrachochytrium</taxon>
    </lineage>
</organism>
<dbReference type="Pfam" id="PF04080">
    <property type="entry name" value="Per1"/>
    <property type="match status" value="1"/>
</dbReference>
<keyword evidence="5 7" id="KW-1133">Transmembrane helix</keyword>
<comment type="subcellular location">
    <subcellularLocation>
        <location evidence="1">Endomembrane system</location>
        <topology evidence="1">Multi-pass membrane protein</topology>
    </subcellularLocation>
    <subcellularLocation>
        <location evidence="7">Endoplasmic reticulum membrane</location>
        <topology evidence="7">Multi-pass membrane protein</topology>
    </subcellularLocation>
</comment>
<dbReference type="VEuPathDB" id="FungiDB:BDEG_23338"/>
<dbReference type="GO" id="GO:0016788">
    <property type="term" value="F:hydrolase activity, acting on ester bonds"/>
    <property type="evidence" value="ECO:0007669"/>
    <property type="project" value="TreeGrafter"/>
</dbReference>
<keyword evidence="7" id="KW-0256">Endoplasmic reticulum</keyword>
<evidence type="ECO:0000313" key="8">
    <source>
        <dbReference type="EMBL" id="OAJ39499.1"/>
    </source>
</evidence>
<gene>
    <name evidence="8" type="ORF">BDEG_23338</name>
</gene>